<sequence length="129" mass="14502">MMASKAIRLSGNEFFFILKTLYYPPLENRLSAQNQFSNRYRWHEEMLHKDEPIASLEEELESIKQESEACKLPLTIPGTRLLTPTALLAVIGASRIQKWSGTSGLLGFSAAATFNGRENNTGENQKALR</sequence>
<organism evidence="1">
    <name type="scientific">Candidatus Kentrum sp. TC</name>
    <dbReference type="NCBI Taxonomy" id="2126339"/>
    <lineage>
        <taxon>Bacteria</taxon>
        <taxon>Pseudomonadati</taxon>
        <taxon>Pseudomonadota</taxon>
        <taxon>Gammaproteobacteria</taxon>
        <taxon>Candidatus Kentrum</taxon>
    </lineage>
</organism>
<evidence type="ECO:0000313" key="1">
    <source>
        <dbReference type="EMBL" id="VFK50946.1"/>
    </source>
</evidence>
<protein>
    <submittedName>
        <fullName evidence="1">Uncharacterized protein</fullName>
    </submittedName>
</protein>
<gene>
    <name evidence="1" type="ORF">BECKTC1821D_GA0114238_11244</name>
</gene>
<proteinExistence type="predicted"/>
<reference evidence="1" key="1">
    <citation type="submission" date="2019-02" db="EMBL/GenBank/DDBJ databases">
        <authorList>
            <person name="Gruber-Vodicka R. H."/>
            <person name="Seah K. B. B."/>
        </authorList>
    </citation>
    <scope>NUCLEOTIDE SEQUENCE</scope>
    <source>
        <strain evidence="1">BECK_BZ123</strain>
    </source>
</reference>
<dbReference type="AlphaFoldDB" id="A0A450ZAX7"/>
<name>A0A450ZAX7_9GAMM</name>
<dbReference type="EMBL" id="CAADFS010000124">
    <property type="protein sequence ID" value="VFK50946.1"/>
    <property type="molecule type" value="Genomic_DNA"/>
</dbReference>
<accession>A0A450ZAX7</accession>